<proteinExistence type="predicted"/>
<feature type="transmembrane region" description="Helical" evidence="5">
    <location>
        <begin position="75"/>
        <end position="102"/>
    </location>
</feature>
<gene>
    <name evidence="6" type="ORF">P5G49_03865</name>
</gene>
<sequence length="168" mass="17898">MKQIFENKIVAALLTVLRVWLGVQWLKAGFGKVSTGFDASGFIQGAIAKSQGENAVVQGWYASFLETVALPNSGLFSFLVAWGELLIGLGLILGALTIPALVAGGFMNLNFLWAGTISVNPTLLFVTVLLLLMAKSAAYFGIDRLLIPTIKKDVENRRLDPAIGTSAG</sequence>
<evidence type="ECO:0000256" key="3">
    <source>
        <dbReference type="ARBA" id="ARBA00022989"/>
    </source>
</evidence>
<name>A0ABT8JN74_9BACL</name>
<keyword evidence="3 5" id="KW-1133">Transmembrane helix</keyword>
<dbReference type="EMBL" id="JAROCC010000002">
    <property type="protein sequence ID" value="MDN4606610.1"/>
    <property type="molecule type" value="Genomic_DNA"/>
</dbReference>
<dbReference type="RefSeq" id="WP_301242134.1">
    <property type="nucleotide sequence ID" value="NZ_JAROCC010000002.1"/>
</dbReference>
<evidence type="ECO:0000313" key="6">
    <source>
        <dbReference type="EMBL" id="MDN4606610.1"/>
    </source>
</evidence>
<comment type="subcellular location">
    <subcellularLocation>
        <location evidence="1">Membrane</location>
        <topology evidence="1">Multi-pass membrane protein</topology>
    </subcellularLocation>
</comment>
<keyword evidence="2 5" id="KW-0812">Transmembrane</keyword>
<dbReference type="Pfam" id="PF07681">
    <property type="entry name" value="DoxX"/>
    <property type="match status" value="1"/>
</dbReference>
<feature type="transmembrane region" description="Helical" evidence="5">
    <location>
        <begin position="122"/>
        <end position="142"/>
    </location>
</feature>
<dbReference type="Proteomes" id="UP001175097">
    <property type="component" value="Unassembled WGS sequence"/>
</dbReference>
<keyword evidence="4 5" id="KW-0472">Membrane</keyword>
<dbReference type="InterPro" id="IPR032808">
    <property type="entry name" value="DoxX"/>
</dbReference>
<evidence type="ECO:0000313" key="7">
    <source>
        <dbReference type="Proteomes" id="UP001175097"/>
    </source>
</evidence>
<evidence type="ECO:0000256" key="4">
    <source>
        <dbReference type="ARBA" id="ARBA00023136"/>
    </source>
</evidence>
<keyword evidence="7" id="KW-1185">Reference proteome</keyword>
<reference evidence="6" key="1">
    <citation type="submission" date="2023-03" db="EMBL/GenBank/DDBJ databases">
        <title>MT1 and MT2 Draft Genomes of Novel Species.</title>
        <authorList>
            <person name="Venkateswaran K."/>
        </authorList>
    </citation>
    <scope>NUCLEOTIDE SEQUENCE</scope>
    <source>
        <strain evidence="6">F6_3S_P_2</strain>
    </source>
</reference>
<accession>A0ABT8JN74</accession>
<comment type="caution">
    <text evidence="6">The sequence shown here is derived from an EMBL/GenBank/DDBJ whole genome shotgun (WGS) entry which is preliminary data.</text>
</comment>
<evidence type="ECO:0000256" key="1">
    <source>
        <dbReference type="ARBA" id="ARBA00004141"/>
    </source>
</evidence>
<protein>
    <submittedName>
        <fullName evidence="6">DoxX family membrane protein</fullName>
    </submittedName>
</protein>
<organism evidence="6 7">
    <name type="scientific">Sporosarcina highlanderae</name>
    <dbReference type="NCBI Taxonomy" id="3035916"/>
    <lineage>
        <taxon>Bacteria</taxon>
        <taxon>Bacillati</taxon>
        <taxon>Bacillota</taxon>
        <taxon>Bacilli</taxon>
        <taxon>Bacillales</taxon>
        <taxon>Caryophanaceae</taxon>
        <taxon>Sporosarcina</taxon>
    </lineage>
</organism>
<evidence type="ECO:0000256" key="5">
    <source>
        <dbReference type="SAM" id="Phobius"/>
    </source>
</evidence>
<dbReference type="PANTHER" id="PTHR39157:SF1">
    <property type="entry name" value="DOXX FAMILY PROTEIN"/>
    <property type="match status" value="1"/>
</dbReference>
<evidence type="ECO:0000256" key="2">
    <source>
        <dbReference type="ARBA" id="ARBA00022692"/>
    </source>
</evidence>
<dbReference type="PANTHER" id="PTHR39157">
    <property type="entry name" value="INTEGRAL MEMBRANE PROTEIN-RELATED"/>
    <property type="match status" value="1"/>
</dbReference>